<comment type="caution">
    <text evidence="1">The sequence shown here is derived from an EMBL/GenBank/DDBJ whole genome shotgun (WGS) entry which is preliminary data.</text>
</comment>
<name>A0A644WXK9_9ZZZZ</name>
<sequence length="64" mass="7803">MIKVDVNKHCSLNKAVRSLFYKKQNINNSIYYSEEEKRLLTKEIERDIYDTWEKIRYSLNMNKG</sequence>
<proteinExistence type="predicted"/>
<reference evidence="1" key="1">
    <citation type="submission" date="2019-08" db="EMBL/GenBank/DDBJ databases">
        <authorList>
            <person name="Kucharzyk K."/>
            <person name="Murdoch R.W."/>
            <person name="Higgins S."/>
            <person name="Loffler F."/>
        </authorList>
    </citation>
    <scope>NUCLEOTIDE SEQUENCE</scope>
</reference>
<gene>
    <name evidence="1" type="ORF">SDC9_54663</name>
</gene>
<accession>A0A644WXK9</accession>
<evidence type="ECO:0000313" key="1">
    <source>
        <dbReference type="EMBL" id="MPM08351.1"/>
    </source>
</evidence>
<evidence type="ECO:0008006" key="2">
    <source>
        <dbReference type="Google" id="ProtNLM"/>
    </source>
</evidence>
<protein>
    <recommendedName>
        <fullName evidence="2">HEPN domain-containing protein</fullName>
    </recommendedName>
</protein>
<dbReference type="EMBL" id="VSSQ01001440">
    <property type="protein sequence ID" value="MPM08351.1"/>
    <property type="molecule type" value="Genomic_DNA"/>
</dbReference>
<organism evidence="1">
    <name type="scientific">bioreactor metagenome</name>
    <dbReference type="NCBI Taxonomy" id="1076179"/>
    <lineage>
        <taxon>unclassified sequences</taxon>
        <taxon>metagenomes</taxon>
        <taxon>ecological metagenomes</taxon>
    </lineage>
</organism>
<dbReference type="AlphaFoldDB" id="A0A644WXK9"/>